<protein>
    <recommendedName>
        <fullName evidence="4">Curlin</fullName>
    </recommendedName>
</protein>
<sequence length="174" mass="19178">MKTIFKQTVFVLAFFLFTNVALSQTYGADDKNPIVLEGENITPLMLANLGIISSPNPKNALIQGNSVSVQQIGEYNTTDIRTNTNASEINLLQNGNSNDTKLEYTANTAVADLVQNGNNNRIVDFVNNPNADISLDLEQNGNNYFERDGVNEITKSLKFRQTEGSPDLIIRSSF</sequence>
<feature type="chain" id="PRO_5022824609" description="Curlin" evidence="1">
    <location>
        <begin position="24"/>
        <end position="174"/>
    </location>
</feature>
<keyword evidence="1" id="KW-0732">Signal</keyword>
<proteinExistence type="predicted"/>
<name>A0A5C6YZB5_9FLAO</name>
<keyword evidence="3" id="KW-1185">Reference proteome</keyword>
<dbReference type="RefSeq" id="WP_111845739.1">
    <property type="nucleotide sequence ID" value="NZ_UEGI01000024.1"/>
</dbReference>
<dbReference type="AlphaFoldDB" id="A0A5C6YZB5"/>
<gene>
    <name evidence="2" type="ORF">ESU54_12415</name>
</gene>
<evidence type="ECO:0000313" key="2">
    <source>
        <dbReference type="EMBL" id="TXD72608.1"/>
    </source>
</evidence>
<dbReference type="Proteomes" id="UP000321497">
    <property type="component" value="Unassembled WGS sequence"/>
</dbReference>
<accession>A0A5C6YZB5</accession>
<dbReference type="OrthoDB" id="1441793at2"/>
<dbReference type="EMBL" id="VORT01000008">
    <property type="protein sequence ID" value="TXD72608.1"/>
    <property type="molecule type" value="Genomic_DNA"/>
</dbReference>
<comment type="caution">
    <text evidence="2">The sequence shown here is derived from an EMBL/GenBank/DDBJ whole genome shotgun (WGS) entry which is preliminary data.</text>
</comment>
<organism evidence="2 3">
    <name type="scientific">Aequorivita antarctica</name>
    <dbReference type="NCBI Taxonomy" id="153266"/>
    <lineage>
        <taxon>Bacteria</taxon>
        <taxon>Pseudomonadati</taxon>
        <taxon>Bacteroidota</taxon>
        <taxon>Flavobacteriia</taxon>
        <taxon>Flavobacteriales</taxon>
        <taxon>Flavobacteriaceae</taxon>
        <taxon>Aequorivita</taxon>
    </lineage>
</organism>
<feature type="signal peptide" evidence="1">
    <location>
        <begin position="1"/>
        <end position="23"/>
    </location>
</feature>
<evidence type="ECO:0000313" key="3">
    <source>
        <dbReference type="Proteomes" id="UP000321497"/>
    </source>
</evidence>
<evidence type="ECO:0000256" key="1">
    <source>
        <dbReference type="SAM" id="SignalP"/>
    </source>
</evidence>
<evidence type="ECO:0008006" key="4">
    <source>
        <dbReference type="Google" id="ProtNLM"/>
    </source>
</evidence>
<reference evidence="2 3" key="1">
    <citation type="submission" date="2019-08" db="EMBL/GenBank/DDBJ databases">
        <title>Genome of Aequorivita antarctica SW49 (type strain).</title>
        <authorList>
            <person name="Bowman J.P."/>
        </authorList>
    </citation>
    <scope>NUCLEOTIDE SEQUENCE [LARGE SCALE GENOMIC DNA]</scope>
    <source>
        <strain evidence="2 3">SW49</strain>
    </source>
</reference>